<name>A0ACD3BH04_9AGAR</name>
<proteinExistence type="predicted"/>
<evidence type="ECO:0000313" key="2">
    <source>
        <dbReference type="Proteomes" id="UP000308600"/>
    </source>
</evidence>
<reference evidence="1 2" key="1">
    <citation type="journal article" date="2019" name="Nat. Ecol. Evol.">
        <title>Megaphylogeny resolves global patterns of mushroom evolution.</title>
        <authorList>
            <person name="Varga T."/>
            <person name="Krizsan K."/>
            <person name="Foldi C."/>
            <person name="Dima B."/>
            <person name="Sanchez-Garcia M."/>
            <person name="Sanchez-Ramirez S."/>
            <person name="Szollosi G.J."/>
            <person name="Szarkandi J.G."/>
            <person name="Papp V."/>
            <person name="Albert L."/>
            <person name="Andreopoulos W."/>
            <person name="Angelini C."/>
            <person name="Antonin V."/>
            <person name="Barry K.W."/>
            <person name="Bougher N.L."/>
            <person name="Buchanan P."/>
            <person name="Buyck B."/>
            <person name="Bense V."/>
            <person name="Catcheside P."/>
            <person name="Chovatia M."/>
            <person name="Cooper J."/>
            <person name="Damon W."/>
            <person name="Desjardin D."/>
            <person name="Finy P."/>
            <person name="Geml J."/>
            <person name="Haridas S."/>
            <person name="Hughes K."/>
            <person name="Justo A."/>
            <person name="Karasinski D."/>
            <person name="Kautmanova I."/>
            <person name="Kiss B."/>
            <person name="Kocsube S."/>
            <person name="Kotiranta H."/>
            <person name="LaButti K.M."/>
            <person name="Lechner B.E."/>
            <person name="Liimatainen K."/>
            <person name="Lipzen A."/>
            <person name="Lukacs Z."/>
            <person name="Mihaltcheva S."/>
            <person name="Morgado L.N."/>
            <person name="Niskanen T."/>
            <person name="Noordeloos M.E."/>
            <person name="Ohm R.A."/>
            <person name="Ortiz-Santana B."/>
            <person name="Ovrebo C."/>
            <person name="Racz N."/>
            <person name="Riley R."/>
            <person name="Savchenko A."/>
            <person name="Shiryaev A."/>
            <person name="Soop K."/>
            <person name="Spirin V."/>
            <person name="Szebenyi C."/>
            <person name="Tomsovsky M."/>
            <person name="Tulloss R.E."/>
            <person name="Uehling J."/>
            <person name="Grigoriev I.V."/>
            <person name="Vagvolgyi C."/>
            <person name="Papp T."/>
            <person name="Martin F.M."/>
            <person name="Miettinen O."/>
            <person name="Hibbett D.S."/>
            <person name="Nagy L.G."/>
        </authorList>
    </citation>
    <scope>NUCLEOTIDE SEQUENCE [LARGE SCALE GENOMIC DNA]</scope>
    <source>
        <strain evidence="1 2">NL-1719</strain>
    </source>
</reference>
<evidence type="ECO:0000313" key="1">
    <source>
        <dbReference type="EMBL" id="TFK76949.1"/>
    </source>
</evidence>
<keyword evidence="2" id="KW-1185">Reference proteome</keyword>
<organism evidence="1 2">
    <name type="scientific">Pluteus cervinus</name>
    <dbReference type="NCBI Taxonomy" id="181527"/>
    <lineage>
        <taxon>Eukaryota</taxon>
        <taxon>Fungi</taxon>
        <taxon>Dikarya</taxon>
        <taxon>Basidiomycota</taxon>
        <taxon>Agaricomycotina</taxon>
        <taxon>Agaricomycetes</taxon>
        <taxon>Agaricomycetidae</taxon>
        <taxon>Agaricales</taxon>
        <taxon>Pluteineae</taxon>
        <taxon>Pluteaceae</taxon>
        <taxon>Pluteus</taxon>
    </lineage>
</organism>
<dbReference type="EMBL" id="ML208259">
    <property type="protein sequence ID" value="TFK76949.1"/>
    <property type="molecule type" value="Genomic_DNA"/>
</dbReference>
<gene>
    <name evidence="1" type="ORF">BDN72DRAFT_830122</name>
</gene>
<protein>
    <submittedName>
        <fullName evidence="1">TTL-domain-containing protein</fullName>
    </submittedName>
</protein>
<dbReference type="Proteomes" id="UP000308600">
    <property type="component" value="Unassembled WGS sequence"/>
</dbReference>
<accession>A0ACD3BH04</accession>
<sequence length="430" mass="48557">MTASSLQVFVEWPHAPLTKSLVIAALKSLDIPFTVLDKLSERSENKPLLQWATYDAIDHEITFKERELALSSCYTFRKALIRKHFLSRTVHSYTTKRPLSILKSAIPRTFELELTFADELDEMWTDELWELAAVLDEGNSWWILKPGMADRGMGIRLFNSKDGLTTIMEGFEPEDDDGSEKDGASTSVPTSQLRHFVIQEYIPDPLLMNPTDILSDGPEAKAGFKFHLRAYVVASGIIQVYLYNRVLALFSSTPYSRPTVETVDDLSPHLTNTSFQPHHGEENVRLLEELVGCPVRSREGRLTQSDVDHILDQVSNILAEAFQAALQLPVHFQPVHNGFELYGVDFLVEHPIQDQGIPGKTYQVKLLEFNAEPAIEMTGPRLRWVLEDLFAGIGKVCVEPFFGVKKGEWAVGEVKHNFTKCLETQVGAYH</sequence>